<dbReference type="AlphaFoldDB" id="A0A9P6PXA3"/>
<keyword evidence="3 6" id="KW-0812">Transmembrane</keyword>
<name>A0A9P6PXA3_9FUNG</name>
<dbReference type="PANTHER" id="PTHR13180">
    <property type="entry name" value="SMALL MEMBRANE PROTEIN-RELATED"/>
    <property type="match status" value="1"/>
</dbReference>
<organism evidence="7 8">
    <name type="scientific">Actinomortierella ambigua</name>
    <dbReference type="NCBI Taxonomy" id="1343610"/>
    <lineage>
        <taxon>Eukaryota</taxon>
        <taxon>Fungi</taxon>
        <taxon>Fungi incertae sedis</taxon>
        <taxon>Mucoromycota</taxon>
        <taxon>Mortierellomycotina</taxon>
        <taxon>Mortierellomycetes</taxon>
        <taxon>Mortierellales</taxon>
        <taxon>Mortierellaceae</taxon>
        <taxon>Actinomortierella</taxon>
    </lineage>
</organism>
<keyword evidence="5 6" id="KW-0472">Membrane</keyword>
<evidence type="ECO:0000256" key="2">
    <source>
        <dbReference type="ARBA" id="ARBA00005335"/>
    </source>
</evidence>
<keyword evidence="8" id="KW-1185">Reference proteome</keyword>
<feature type="transmembrane region" description="Helical" evidence="6">
    <location>
        <begin position="33"/>
        <end position="56"/>
    </location>
</feature>
<keyword evidence="4 6" id="KW-1133">Transmembrane helix</keyword>
<evidence type="ECO:0000256" key="3">
    <source>
        <dbReference type="ARBA" id="ARBA00022692"/>
    </source>
</evidence>
<dbReference type="InterPro" id="IPR007919">
    <property type="entry name" value="UPF0220"/>
</dbReference>
<dbReference type="GO" id="GO:0016020">
    <property type="term" value="C:membrane"/>
    <property type="evidence" value="ECO:0007669"/>
    <property type="project" value="UniProtKB-SubCell"/>
</dbReference>
<sequence length="187" mass="20846">MSHAQWNFNDHQRRVCQLPLPRLPRLGPKARDYGVYISGALFALGWWFFIDAAIYSKNWDLDRDGIKRTSVAFEDWVPGICSTLGMIVINVIDKAALRDDGGYSYSSGSSIAWKARLFLFIGFALMAGGLAGSVTVLCIKYIVPQYGDPFVTWGVYNVVQNASIMISAAILWVAQSTEADYQYNLSL</sequence>
<comment type="caution">
    <text evidence="7">The sequence shown here is derived from an EMBL/GenBank/DDBJ whole genome shotgun (WGS) entry which is preliminary data.</text>
</comment>
<evidence type="ECO:0000313" key="8">
    <source>
        <dbReference type="Proteomes" id="UP000807716"/>
    </source>
</evidence>
<dbReference type="Pfam" id="PF05255">
    <property type="entry name" value="UPF0220"/>
    <property type="match status" value="1"/>
</dbReference>
<evidence type="ECO:0000256" key="4">
    <source>
        <dbReference type="ARBA" id="ARBA00022989"/>
    </source>
</evidence>
<evidence type="ECO:0000256" key="5">
    <source>
        <dbReference type="ARBA" id="ARBA00023136"/>
    </source>
</evidence>
<comment type="subcellular location">
    <subcellularLocation>
        <location evidence="1">Membrane</location>
        <topology evidence="1">Multi-pass membrane protein</topology>
    </subcellularLocation>
</comment>
<comment type="similarity">
    <text evidence="2">Belongs to the UPF0220 family.</text>
</comment>
<feature type="transmembrane region" description="Helical" evidence="6">
    <location>
        <begin position="117"/>
        <end position="143"/>
    </location>
</feature>
<gene>
    <name evidence="7" type="ORF">DFQ27_006519</name>
</gene>
<proteinExistence type="inferred from homology"/>
<reference evidence="7" key="1">
    <citation type="journal article" date="2020" name="Fungal Divers.">
        <title>Resolving the Mortierellaceae phylogeny through synthesis of multi-gene phylogenetics and phylogenomics.</title>
        <authorList>
            <person name="Vandepol N."/>
            <person name="Liber J."/>
            <person name="Desiro A."/>
            <person name="Na H."/>
            <person name="Kennedy M."/>
            <person name="Barry K."/>
            <person name="Grigoriev I.V."/>
            <person name="Miller A.N."/>
            <person name="O'Donnell K."/>
            <person name="Stajich J.E."/>
            <person name="Bonito G."/>
        </authorList>
    </citation>
    <scope>NUCLEOTIDE SEQUENCE</scope>
    <source>
        <strain evidence="7">BC1065</strain>
    </source>
</reference>
<feature type="transmembrane region" description="Helical" evidence="6">
    <location>
        <begin position="76"/>
        <end position="96"/>
    </location>
</feature>
<evidence type="ECO:0000313" key="7">
    <source>
        <dbReference type="EMBL" id="KAG0254976.1"/>
    </source>
</evidence>
<dbReference type="OrthoDB" id="268928at2759"/>
<dbReference type="Proteomes" id="UP000807716">
    <property type="component" value="Unassembled WGS sequence"/>
</dbReference>
<evidence type="ECO:0000256" key="1">
    <source>
        <dbReference type="ARBA" id="ARBA00004141"/>
    </source>
</evidence>
<feature type="transmembrane region" description="Helical" evidence="6">
    <location>
        <begin position="155"/>
        <end position="174"/>
    </location>
</feature>
<protein>
    <submittedName>
        <fullName evidence="7">Uncharacterized protein</fullName>
    </submittedName>
</protein>
<accession>A0A9P6PXA3</accession>
<evidence type="ECO:0000256" key="6">
    <source>
        <dbReference type="SAM" id="Phobius"/>
    </source>
</evidence>
<dbReference type="EMBL" id="JAAAJB010000486">
    <property type="protein sequence ID" value="KAG0254976.1"/>
    <property type="molecule type" value="Genomic_DNA"/>
</dbReference>